<dbReference type="AlphaFoldDB" id="A0A520KDY3"/>
<dbReference type="EMBL" id="QNVI01000041">
    <property type="protein sequence ID" value="TDA38844.1"/>
    <property type="molecule type" value="Genomic_DNA"/>
</dbReference>
<evidence type="ECO:0008006" key="5">
    <source>
        <dbReference type="Google" id="ProtNLM"/>
    </source>
</evidence>
<dbReference type="SUPFAM" id="SSF47413">
    <property type="entry name" value="lambda repressor-like DNA-binding domains"/>
    <property type="match status" value="1"/>
</dbReference>
<name>A0A520KDY3_9CREN</name>
<dbReference type="GO" id="GO:0003677">
    <property type="term" value="F:DNA binding"/>
    <property type="evidence" value="ECO:0007669"/>
    <property type="project" value="InterPro"/>
</dbReference>
<dbReference type="InterPro" id="IPR010982">
    <property type="entry name" value="Lambda_DNA-bd_dom_sf"/>
</dbReference>
<gene>
    <name evidence="2" type="ORF">DSO09_03085</name>
    <name evidence="1" type="ORF">EF809_05705</name>
</gene>
<dbReference type="Proteomes" id="UP000317265">
    <property type="component" value="Unassembled WGS sequence"/>
</dbReference>
<reference evidence="2 4" key="1">
    <citation type="journal article" date="2019" name="Nat. Microbiol.">
        <title>Expanding anaerobic alkane metabolism in the domain of Archaea.</title>
        <authorList>
            <person name="Wang Y."/>
            <person name="Wegener G."/>
            <person name="Hou J."/>
            <person name="Wang F."/>
            <person name="Xiao X."/>
        </authorList>
    </citation>
    <scope>NUCLEOTIDE SEQUENCE [LARGE SCALE GENOMIC DNA]</scope>
    <source>
        <strain evidence="2">WYZ-LMO11</strain>
    </source>
</reference>
<evidence type="ECO:0000313" key="4">
    <source>
        <dbReference type="Proteomes" id="UP000317265"/>
    </source>
</evidence>
<evidence type="ECO:0000313" key="2">
    <source>
        <dbReference type="EMBL" id="TDA38844.1"/>
    </source>
</evidence>
<evidence type="ECO:0000313" key="3">
    <source>
        <dbReference type="Proteomes" id="UP000316080"/>
    </source>
</evidence>
<proteinExistence type="predicted"/>
<dbReference type="PANTHER" id="PTHR40730">
    <property type="entry name" value="TRANSCRIPTIONAL REGULATOR PROTEIN-LIKE PROTEIN"/>
    <property type="match status" value="1"/>
</dbReference>
<dbReference type="Proteomes" id="UP000316080">
    <property type="component" value="Unassembled WGS sequence"/>
</dbReference>
<organism evidence="1 3">
    <name type="scientific">Thermoproteota archaeon</name>
    <dbReference type="NCBI Taxonomy" id="2056631"/>
    <lineage>
        <taxon>Archaea</taxon>
        <taxon>Thermoproteota</taxon>
    </lineage>
</organism>
<accession>A0A520KDY3</accession>
<comment type="caution">
    <text evidence="1">The sequence shown here is derived from an EMBL/GenBank/DDBJ whole genome shotgun (WGS) entry which is preliminary data.</text>
</comment>
<evidence type="ECO:0000313" key="1">
    <source>
        <dbReference type="EMBL" id="RZN55219.1"/>
    </source>
</evidence>
<dbReference type="EMBL" id="RXIH01000046">
    <property type="protein sequence ID" value="RZN55219.1"/>
    <property type="molecule type" value="Genomic_DNA"/>
</dbReference>
<sequence length="127" mass="14634">MISLCEIIVKSLLPSLRALMAKYLITKYNLNQVEAARILGVSQSAISLYIRKMRGKSINLEEDVEIKKLVEKIVDSLVNKNLTHRDFIIEFCKICQITRSKGLLCNIHKTFDPMFEVENCQICMLKK</sequence>
<dbReference type="Gene3D" id="1.10.260.40">
    <property type="entry name" value="lambda repressor-like DNA-binding domains"/>
    <property type="match status" value="1"/>
</dbReference>
<reference evidence="1 3" key="2">
    <citation type="journal article" date="2019" name="Nat. Microbiol.">
        <title>Wide diversity of methane and short-chain alkane metabolisms in uncultured archaea.</title>
        <authorList>
            <person name="Borrel G."/>
            <person name="Adam P.S."/>
            <person name="McKay L.J."/>
            <person name="Chen L.X."/>
            <person name="Sierra-Garcia I.N."/>
            <person name="Sieber C.M."/>
            <person name="Letourneur Q."/>
            <person name="Ghozlane A."/>
            <person name="Andersen G.L."/>
            <person name="Li W.J."/>
            <person name="Hallam S.J."/>
            <person name="Muyzer G."/>
            <person name="de Oliveira V.M."/>
            <person name="Inskeep W.P."/>
            <person name="Banfield J.F."/>
            <person name="Gribaldo S."/>
        </authorList>
    </citation>
    <scope>NUCLEOTIDE SEQUENCE [LARGE SCALE GENOMIC DNA]</scope>
    <source>
        <strain evidence="1">Verst-YHS</strain>
    </source>
</reference>
<protein>
    <recommendedName>
        <fullName evidence="5">Transcriptional regulator</fullName>
    </recommendedName>
</protein>